<dbReference type="GO" id="GO:0004674">
    <property type="term" value="F:protein serine/threonine kinase activity"/>
    <property type="evidence" value="ECO:0007669"/>
    <property type="project" value="TreeGrafter"/>
</dbReference>
<reference evidence="2 3" key="1">
    <citation type="submission" date="2018-06" db="EMBL/GenBank/DDBJ databases">
        <title>Comparative genomics reveals the genomic features of Rhizophagus irregularis, R. cerebriforme, R. diaphanum and Gigaspora rosea, and their symbiotic lifestyle signature.</title>
        <authorList>
            <person name="Morin E."/>
            <person name="San Clemente H."/>
            <person name="Chen E.C.H."/>
            <person name="De La Providencia I."/>
            <person name="Hainaut M."/>
            <person name="Kuo A."/>
            <person name="Kohler A."/>
            <person name="Murat C."/>
            <person name="Tang N."/>
            <person name="Roy S."/>
            <person name="Loubradou J."/>
            <person name="Henrissat B."/>
            <person name="Grigoriev I.V."/>
            <person name="Corradi N."/>
            <person name="Roux C."/>
            <person name="Martin F.M."/>
        </authorList>
    </citation>
    <scope>NUCLEOTIDE SEQUENCE [LARGE SCALE GENOMIC DNA]</scope>
    <source>
        <strain evidence="2 3">DAOM 227022</strain>
    </source>
</reference>
<name>A0A397TH40_9GLOM</name>
<dbReference type="PANTHER" id="PTHR44329">
    <property type="entry name" value="SERINE/THREONINE-PROTEIN KINASE TNNI3K-RELATED"/>
    <property type="match status" value="1"/>
</dbReference>
<comment type="caution">
    <text evidence="2">The sequence shown here is derived from an EMBL/GenBank/DDBJ whole genome shotgun (WGS) entry which is preliminary data.</text>
</comment>
<proteinExistence type="predicted"/>
<gene>
    <name evidence="2" type="ORF">C1645_734891</name>
</gene>
<sequence>MYYYNTQMQDTYDSSEWANLIEESISKGYIKYYEYNHFSNIQKIGVGSFGEFELQQNNFHDNITKLYGITSYQENQKVQLLLVMEYADGGSLRNYLKKNFNDLTWNDKINLAYQLACVMSFLHDRGIVHCDLHSDNVLIHQNHIMLADFGLSKRIETASKFQSSTYIDPKRFIYTLNEKNDIYSIGVLSWEISSGKPPFYTDNEPYDISLILKISQGLREKIIQNTPAEYVKIYTECWSDRSDDRPTIQIIAKRLKAMASQNYHLDNCNMDVQLSNDNNILHDIINEERVGSVNSTLMVLLQSLEPLGYNLLVQNLNPPYKMLN</sequence>
<dbReference type="Gene3D" id="1.10.510.10">
    <property type="entry name" value="Transferase(Phosphotransferase) domain 1"/>
    <property type="match status" value="1"/>
</dbReference>
<dbReference type="OrthoDB" id="1668230at2759"/>
<organism evidence="2 3">
    <name type="scientific">Glomus cerebriforme</name>
    <dbReference type="NCBI Taxonomy" id="658196"/>
    <lineage>
        <taxon>Eukaryota</taxon>
        <taxon>Fungi</taxon>
        <taxon>Fungi incertae sedis</taxon>
        <taxon>Mucoromycota</taxon>
        <taxon>Glomeromycotina</taxon>
        <taxon>Glomeromycetes</taxon>
        <taxon>Glomerales</taxon>
        <taxon>Glomeraceae</taxon>
        <taxon>Glomus</taxon>
    </lineage>
</organism>
<dbReference type="PRINTS" id="PR00109">
    <property type="entry name" value="TYRKINASE"/>
</dbReference>
<evidence type="ECO:0000259" key="1">
    <source>
        <dbReference type="PROSITE" id="PS50011"/>
    </source>
</evidence>
<evidence type="ECO:0000313" key="3">
    <source>
        <dbReference type="Proteomes" id="UP000265703"/>
    </source>
</evidence>
<evidence type="ECO:0000313" key="2">
    <source>
        <dbReference type="EMBL" id="RIA94311.1"/>
    </source>
</evidence>
<dbReference type="STRING" id="658196.A0A397TH40"/>
<dbReference type="AlphaFoldDB" id="A0A397TH40"/>
<keyword evidence="2" id="KW-0808">Transferase</keyword>
<dbReference type="GO" id="GO:0005524">
    <property type="term" value="F:ATP binding"/>
    <property type="evidence" value="ECO:0007669"/>
    <property type="project" value="InterPro"/>
</dbReference>
<protein>
    <submittedName>
        <fullName evidence="2">Kinase-like domain-containing protein</fullName>
    </submittedName>
</protein>
<dbReference type="PANTHER" id="PTHR44329:SF291">
    <property type="entry name" value="PROTEIN KINASE DOMAIN-CONTAINING PROTEIN"/>
    <property type="match status" value="1"/>
</dbReference>
<dbReference type="PROSITE" id="PS50011">
    <property type="entry name" value="PROTEIN_KINASE_DOM"/>
    <property type="match status" value="1"/>
</dbReference>
<dbReference type="InterPro" id="IPR001245">
    <property type="entry name" value="Ser-Thr/Tyr_kinase_cat_dom"/>
</dbReference>
<dbReference type="Pfam" id="PF07714">
    <property type="entry name" value="PK_Tyr_Ser-Thr"/>
    <property type="match status" value="1"/>
</dbReference>
<dbReference type="InterPro" id="IPR011009">
    <property type="entry name" value="Kinase-like_dom_sf"/>
</dbReference>
<dbReference type="SUPFAM" id="SSF56112">
    <property type="entry name" value="Protein kinase-like (PK-like)"/>
    <property type="match status" value="1"/>
</dbReference>
<accession>A0A397TH40</accession>
<feature type="domain" description="Protein kinase" evidence="1">
    <location>
        <begin position="1"/>
        <end position="258"/>
    </location>
</feature>
<dbReference type="InterPro" id="IPR051681">
    <property type="entry name" value="Ser/Thr_Kinases-Pseudokinases"/>
</dbReference>
<keyword evidence="2" id="KW-0418">Kinase</keyword>
<dbReference type="EMBL" id="QKYT01000084">
    <property type="protein sequence ID" value="RIA94311.1"/>
    <property type="molecule type" value="Genomic_DNA"/>
</dbReference>
<dbReference type="InterPro" id="IPR000719">
    <property type="entry name" value="Prot_kinase_dom"/>
</dbReference>
<keyword evidence="3" id="KW-1185">Reference proteome</keyword>
<dbReference type="Proteomes" id="UP000265703">
    <property type="component" value="Unassembled WGS sequence"/>
</dbReference>